<dbReference type="EMBL" id="HBUF01567373">
    <property type="protein sequence ID" value="CAG6765126.1"/>
    <property type="molecule type" value="Transcribed_RNA"/>
</dbReference>
<organism evidence="2">
    <name type="scientific">Cacopsylla melanoneura</name>
    <dbReference type="NCBI Taxonomy" id="428564"/>
    <lineage>
        <taxon>Eukaryota</taxon>
        <taxon>Metazoa</taxon>
        <taxon>Ecdysozoa</taxon>
        <taxon>Arthropoda</taxon>
        <taxon>Hexapoda</taxon>
        <taxon>Insecta</taxon>
        <taxon>Pterygota</taxon>
        <taxon>Neoptera</taxon>
        <taxon>Paraneoptera</taxon>
        <taxon>Hemiptera</taxon>
        <taxon>Sternorrhyncha</taxon>
        <taxon>Psylloidea</taxon>
        <taxon>Psyllidae</taxon>
        <taxon>Psyllinae</taxon>
        <taxon>Cacopsylla</taxon>
    </lineage>
</organism>
<accession>A0A8D9AIU4</accession>
<feature type="region of interest" description="Disordered" evidence="1">
    <location>
        <begin position="167"/>
        <end position="237"/>
    </location>
</feature>
<sequence length="264" mass="29155">MLKYLTQKLQNSAITEEVQHKKVQIDEDQDSGTESDENIEDEDMDSPSPILIGEVTSTSSPYFSDTLVDDSDILYDPHSSEEELEVINNITLLRRLPNDLPTSTTQTQCSKRKWSQVSSGDDLEDDLDEARTSRSSLSSDEEVTGLFSISSTGSVPLQFCTSPPVNVLKPGGQRLSASPPMKNLSDSISPRKKSRPSPASPSPSSSSSIVSQQQQAPSKSTSQSPSPRHHHIQRPCLDFEKMQQMKARSVTSWRHGGELSVFCW</sequence>
<evidence type="ECO:0000256" key="1">
    <source>
        <dbReference type="SAM" id="MobiDB-lite"/>
    </source>
</evidence>
<feature type="compositionally biased region" description="Polar residues" evidence="1">
    <location>
        <begin position="100"/>
        <end position="119"/>
    </location>
</feature>
<name>A0A8D9AIU4_9HEMI</name>
<feature type="compositionally biased region" description="Low complexity" evidence="1">
    <location>
        <begin position="202"/>
        <end position="218"/>
    </location>
</feature>
<evidence type="ECO:0000313" key="2">
    <source>
        <dbReference type="EMBL" id="CAG6765127.1"/>
    </source>
</evidence>
<dbReference type="AlphaFoldDB" id="A0A8D9AIU4"/>
<feature type="region of interest" description="Disordered" evidence="1">
    <location>
        <begin position="95"/>
        <end position="143"/>
    </location>
</feature>
<proteinExistence type="predicted"/>
<dbReference type="PANTHER" id="PTHR41142">
    <property type="entry name" value="SI:DKEY-16J16.4"/>
    <property type="match status" value="1"/>
</dbReference>
<feature type="compositionally biased region" description="Acidic residues" evidence="1">
    <location>
        <begin position="26"/>
        <end position="45"/>
    </location>
</feature>
<protein>
    <submittedName>
        <fullName evidence="2">Uncharacterized protein</fullName>
    </submittedName>
</protein>
<reference evidence="2" key="1">
    <citation type="submission" date="2021-05" db="EMBL/GenBank/DDBJ databases">
        <authorList>
            <person name="Alioto T."/>
            <person name="Alioto T."/>
            <person name="Gomez Garrido J."/>
        </authorList>
    </citation>
    <scope>NUCLEOTIDE SEQUENCE</scope>
</reference>
<dbReference type="EMBL" id="HBUF01567374">
    <property type="protein sequence ID" value="CAG6765127.1"/>
    <property type="molecule type" value="Transcribed_RNA"/>
</dbReference>
<dbReference type="PANTHER" id="PTHR41142:SF1">
    <property type="entry name" value="SI:DKEY-16J16.4"/>
    <property type="match status" value="1"/>
</dbReference>
<feature type="region of interest" description="Disordered" evidence="1">
    <location>
        <begin position="18"/>
        <end position="63"/>
    </location>
</feature>